<sequence length="632" mass="68668">MTPATYFPLRWESTGDQWWYASPIDWAAANGYYDLVRQLLRLDGNHLIKLTSLRRIRRLETVWDDDEEFHHVAACRSAVARRLLAECQIKNGKNSLIGGGYGGWLLYTAASAGDAAFVRELLERDPLLVFGEGEYGVTDILYAAARSKSEEVFKVVLDFAAAPRFAAGEEQAGEIPAAYKLEIMNRAIHAAARGGNLQLLKELLRDCSDDALAYRDVGGATVLHAAAARGQVQVVTDLASSPGLIDAMDNQGNTALHVAAQRGHLAVVEALILASPSSISATNNTGETFLHAVVSGFQSPGFHRLDRQLELMKHLLSGNLFPVEDIINAKNSQGRTPLHLAILANTHSNLVELLMTVKSIDLNIRDQDGATPLDILRQRPLSASSELLTRHLISAGGIFTSQDYSARRVIASHIKRQSMGSSPGTSFRISDVEIFLYTGLENASDGSRSVGLSSCSPEVVVVEARSSKASAAQRLKRLLHWPKRVKKPVQEEGVPLPLRQRFSKAPSSTSNKRTLSVRSSQPSPTAKKRLASGVMHGVMQAIPRGAHRSRSSSFSKISFSSQGSLEAPPPLIEHEAPKASCSNEEGARRHGVVNRRLVMNQYLCFGGPSQSQGGVEAPETYEVYERSVLAGA</sequence>
<feature type="region of interest" description="Disordered" evidence="4">
    <location>
        <begin position="490"/>
        <end position="569"/>
    </location>
</feature>
<evidence type="ECO:0000313" key="5">
    <source>
        <dbReference type="EMBL" id="KAG6424788.1"/>
    </source>
</evidence>
<name>A0A8X8Y7J6_SALSN</name>
<dbReference type="Pfam" id="PF13857">
    <property type="entry name" value="Ank_5"/>
    <property type="match status" value="1"/>
</dbReference>
<dbReference type="SMART" id="SM00248">
    <property type="entry name" value="ANK"/>
    <property type="match status" value="8"/>
</dbReference>
<comment type="caution">
    <text evidence="5">The sequence shown here is derived from an EMBL/GenBank/DDBJ whole genome shotgun (WGS) entry which is preliminary data.</text>
</comment>
<dbReference type="OrthoDB" id="5314041at2759"/>
<gene>
    <name evidence="5" type="ORF">SASPL_115208</name>
</gene>
<evidence type="ECO:0000313" key="6">
    <source>
        <dbReference type="Proteomes" id="UP000298416"/>
    </source>
</evidence>
<reference evidence="5" key="1">
    <citation type="submission" date="2018-01" db="EMBL/GenBank/DDBJ databases">
        <authorList>
            <person name="Mao J.F."/>
        </authorList>
    </citation>
    <scope>NUCLEOTIDE SEQUENCE</scope>
    <source>
        <strain evidence="5">Huo1</strain>
        <tissue evidence="5">Leaf</tissue>
    </source>
</reference>
<dbReference type="InterPro" id="IPR002110">
    <property type="entry name" value="Ankyrin_rpt"/>
</dbReference>
<dbReference type="PROSITE" id="PS50297">
    <property type="entry name" value="ANK_REP_REGION"/>
    <property type="match status" value="2"/>
</dbReference>
<dbReference type="Proteomes" id="UP000298416">
    <property type="component" value="Unassembled WGS sequence"/>
</dbReference>
<accession>A0A8X8Y7J6</accession>
<proteinExistence type="predicted"/>
<evidence type="ECO:0000256" key="2">
    <source>
        <dbReference type="ARBA" id="ARBA00023043"/>
    </source>
</evidence>
<dbReference type="Pfam" id="PF12796">
    <property type="entry name" value="Ank_2"/>
    <property type="match status" value="1"/>
</dbReference>
<feature type="repeat" description="ANK" evidence="3">
    <location>
        <begin position="218"/>
        <end position="250"/>
    </location>
</feature>
<dbReference type="PROSITE" id="PS50088">
    <property type="entry name" value="ANK_REPEAT"/>
    <property type="match status" value="3"/>
</dbReference>
<dbReference type="SUPFAM" id="SSF48403">
    <property type="entry name" value="Ankyrin repeat"/>
    <property type="match status" value="1"/>
</dbReference>
<organism evidence="5">
    <name type="scientific">Salvia splendens</name>
    <name type="common">Scarlet sage</name>
    <dbReference type="NCBI Taxonomy" id="180675"/>
    <lineage>
        <taxon>Eukaryota</taxon>
        <taxon>Viridiplantae</taxon>
        <taxon>Streptophyta</taxon>
        <taxon>Embryophyta</taxon>
        <taxon>Tracheophyta</taxon>
        <taxon>Spermatophyta</taxon>
        <taxon>Magnoliopsida</taxon>
        <taxon>eudicotyledons</taxon>
        <taxon>Gunneridae</taxon>
        <taxon>Pentapetalae</taxon>
        <taxon>asterids</taxon>
        <taxon>lamiids</taxon>
        <taxon>Lamiales</taxon>
        <taxon>Lamiaceae</taxon>
        <taxon>Nepetoideae</taxon>
        <taxon>Mentheae</taxon>
        <taxon>Salviinae</taxon>
        <taxon>Salvia</taxon>
        <taxon>Salvia subgen. Calosphace</taxon>
        <taxon>core Calosphace</taxon>
    </lineage>
</organism>
<evidence type="ECO:0000256" key="3">
    <source>
        <dbReference type="PROSITE-ProRule" id="PRU00023"/>
    </source>
</evidence>
<keyword evidence="2 3" id="KW-0040">ANK repeat</keyword>
<keyword evidence="1" id="KW-0677">Repeat</keyword>
<dbReference type="AlphaFoldDB" id="A0A8X8Y7J6"/>
<dbReference type="InterPro" id="IPR036770">
    <property type="entry name" value="Ankyrin_rpt-contain_sf"/>
</dbReference>
<dbReference type="PANTHER" id="PTHR24126:SF40">
    <property type="entry name" value="ANKYRIN REPEAT FAMILY PROTEIN"/>
    <property type="match status" value="1"/>
</dbReference>
<evidence type="ECO:0000256" key="4">
    <source>
        <dbReference type="SAM" id="MobiDB-lite"/>
    </source>
</evidence>
<keyword evidence="6" id="KW-1185">Reference proteome</keyword>
<evidence type="ECO:0000256" key="1">
    <source>
        <dbReference type="ARBA" id="ARBA00022737"/>
    </source>
</evidence>
<feature type="compositionally biased region" description="Low complexity" evidence="4">
    <location>
        <begin position="551"/>
        <end position="564"/>
    </location>
</feature>
<feature type="repeat" description="ANK" evidence="3">
    <location>
        <begin position="251"/>
        <end position="284"/>
    </location>
</feature>
<dbReference type="Gene3D" id="1.25.40.20">
    <property type="entry name" value="Ankyrin repeat-containing domain"/>
    <property type="match status" value="1"/>
</dbReference>
<reference evidence="5" key="2">
    <citation type="submission" date="2020-08" db="EMBL/GenBank/DDBJ databases">
        <title>Plant Genome Project.</title>
        <authorList>
            <person name="Zhang R.-G."/>
        </authorList>
    </citation>
    <scope>NUCLEOTIDE SEQUENCE</scope>
    <source>
        <strain evidence="5">Huo1</strain>
        <tissue evidence="5">Leaf</tissue>
    </source>
</reference>
<protein>
    <submittedName>
        <fullName evidence="5">Uncharacterized protein</fullName>
    </submittedName>
</protein>
<dbReference type="EMBL" id="PNBA02000005">
    <property type="protein sequence ID" value="KAG6424788.1"/>
    <property type="molecule type" value="Genomic_DNA"/>
</dbReference>
<dbReference type="PANTHER" id="PTHR24126">
    <property type="entry name" value="ANKYRIN REPEAT, PH AND SEC7 DOMAIN CONTAINING PROTEIN SECG-RELATED"/>
    <property type="match status" value="1"/>
</dbReference>
<feature type="repeat" description="ANK" evidence="3">
    <location>
        <begin position="333"/>
        <end position="367"/>
    </location>
</feature>
<feature type="compositionally biased region" description="Polar residues" evidence="4">
    <location>
        <begin position="505"/>
        <end position="524"/>
    </location>
</feature>